<dbReference type="Proteomes" id="UP001334084">
    <property type="component" value="Chromosome 3"/>
</dbReference>
<dbReference type="FunFam" id="3.40.50.300:FF:001447">
    <property type="entry name" value="Ras-related protein Rab-1B"/>
    <property type="match status" value="1"/>
</dbReference>
<dbReference type="InterPro" id="IPR050227">
    <property type="entry name" value="Rab"/>
</dbReference>
<evidence type="ECO:0000313" key="4">
    <source>
        <dbReference type="Proteomes" id="UP001334084"/>
    </source>
</evidence>
<keyword evidence="2" id="KW-0342">GTP-binding</keyword>
<dbReference type="RefSeq" id="XP_065328992.1">
    <property type="nucleotide sequence ID" value="XM_065472920.1"/>
</dbReference>
<dbReference type="PROSITE" id="PS51419">
    <property type="entry name" value="RAB"/>
    <property type="match status" value="1"/>
</dbReference>
<reference evidence="3" key="1">
    <citation type="journal article" date="2024" name="BMC Genomics">
        <title>Functional annotation of a divergent genome using sequence and structure-based similarity.</title>
        <authorList>
            <person name="Svedberg D."/>
            <person name="Winiger R.R."/>
            <person name="Berg A."/>
            <person name="Sharma H."/>
            <person name="Tellgren-Roth C."/>
            <person name="Debrunner-Vossbrinck B.A."/>
            <person name="Vossbrinck C.R."/>
            <person name="Barandun J."/>
        </authorList>
    </citation>
    <scope>NUCLEOTIDE SEQUENCE</scope>
    <source>
        <strain evidence="3">Illinois isolate</strain>
    </source>
</reference>
<organism evidence="3 4">
    <name type="scientific">Vairimorpha necatrix</name>
    <dbReference type="NCBI Taxonomy" id="6039"/>
    <lineage>
        <taxon>Eukaryota</taxon>
        <taxon>Fungi</taxon>
        <taxon>Fungi incertae sedis</taxon>
        <taxon>Microsporidia</taxon>
        <taxon>Nosematidae</taxon>
        <taxon>Vairimorpha</taxon>
    </lineage>
</organism>
<dbReference type="InterPro" id="IPR001806">
    <property type="entry name" value="Small_GTPase"/>
</dbReference>
<keyword evidence="4" id="KW-1185">Reference proteome</keyword>
<dbReference type="GO" id="GO:0003924">
    <property type="term" value="F:GTPase activity"/>
    <property type="evidence" value="ECO:0007669"/>
    <property type="project" value="InterPro"/>
</dbReference>
<evidence type="ECO:0000313" key="3">
    <source>
        <dbReference type="EMBL" id="WUR02847.1"/>
    </source>
</evidence>
<sequence>MKNTYKTVFIGNSSVGKTTIMSQYLYQKIEDSFGPTIGLDFVSTTINILGRQVRLQLWDTAGQERFNSLIPNYTRNSFITIIVYDYSDEESYNKIDYWINDLVKVTDPENKIKLIIVANKKDLVEKSKIEEVRKKGKKKAKKFNALFVETCGLNYEDITGLVKAIHNLIEEDIKKNPEEEDSYKEIINLEKQKESRCCGGFRN</sequence>
<protein>
    <submittedName>
        <fullName evidence="3">Ras-related protein</fullName>
    </submittedName>
</protein>
<dbReference type="SMART" id="SM00174">
    <property type="entry name" value="RHO"/>
    <property type="match status" value="1"/>
</dbReference>
<dbReference type="Pfam" id="PF00071">
    <property type="entry name" value="Ras"/>
    <property type="match status" value="1"/>
</dbReference>
<keyword evidence="1" id="KW-0547">Nucleotide-binding</keyword>
<dbReference type="SMART" id="SM00176">
    <property type="entry name" value="RAN"/>
    <property type="match status" value="1"/>
</dbReference>
<dbReference type="GeneID" id="90540664"/>
<evidence type="ECO:0000256" key="1">
    <source>
        <dbReference type="ARBA" id="ARBA00022741"/>
    </source>
</evidence>
<dbReference type="PRINTS" id="PR00449">
    <property type="entry name" value="RASTRNSFRMNG"/>
</dbReference>
<accession>A0AAX4JA56</accession>
<gene>
    <name evidence="3" type="ORF">VNE69_03068</name>
</gene>
<proteinExistence type="predicted"/>
<dbReference type="SMART" id="SM00175">
    <property type="entry name" value="RAB"/>
    <property type="match status" value="1"/>
</dbReference>
<dbReference type="SMART" id="SM00173">
    <property type="entry name" value="RAS"/>
    <property type="match status" value="1"/>
</dbReference>
<dbReference type="EMBL" id="CP142728">
    <property type="protein sequence ID" value="WUR02847.1"/>
    <property type="molecule type" value="Genomic_DNA"/>
</dbReference>
<dbReference type="NCBIfam" id="TIGR00231">
    <property type="entry name" value="small_GTP"/>
    <property type="match status" value="1"/>
</dbReference>
<dbReference type="PROSITE" id="PS51421">
    <property type="entry name" value="RAS"/>
    <property type="match status" value="1"/>
</dbReference>
<name>A0AAX4JA56_9MICR</name>
<dbReference type="PROSITE" id="PS51417">
    <property type="entry name" value="ARF"/>
    <property type="match status" value="1"/>
</dbReference>
<evidence type="ECO:0000256" key="2">
    <source>
        <dbReference type="ARBA" id="ARBA00023134"/>
    </source>
</evidence>
<dbReference type="SUPFAM" id="SSF52540">
    <property type="entry name" value="P-loop containing nucleoside triphosphate hydrolases"/>
    <property type="match status" value="1"/>
</dbReference>
<dbReference type="GO" id="GO:0005525">
    <property type="term" value="F:GTP binding"/>
    <property type="evidence" value="ECO:0007669"/>
    <property type="project" value="UniProtKB-KW"/>
</dbReference>
<dbReference type="InterPro" id="IPR027417">
    <property type="entry name" value="P-loop_NTPase"/>
</dbReference>
<dbReference type="InterPro" id="IPR005225">
    <property type="entry name" value="Small_GTP-bd"/>
</dbReference>
<dbReference type="AlphaFoldDB" id="A0AAX4JA56"/>
<dbReference type="KEGG" id="vnx:VNE69_03068"/>
<dbReference type="Gene3D" id="3.40.50.300">
    <property type="entry name" value="P-loop containing nucleotide triphosphate hydrolases"/>
    <property type="match status" value="1"/>
</dbReference>
<dbReference type="PANTHER" id="PTHR47977">
    <property type="entry name" value="RAS-RELATED PROTEIN RAB"/>
    <property type="match status" value="1"/>
</dbReference>